<gene>
    <name evidence="2" type="ORF">ECC02_011409</name>
</gene>
<reference evidence="2 3" key="1">
    <citation type="journal article" date="2019" name="Genome Biol. Evol.">
        <title>Nanopore Sequencing Significantly Improves Genome Assembly of the Protozoan Parasite Trypanosoma cruzi.</title>
        <authorList>
            <person name="Diaz-Viraque F."/>
            <person name="Pita S."/>
            <person name="Greif G."/>
            <person name="de Souza R.C.M."/>
            <person name="Iraola G."/>
            <person name="Robello C."/>
        </authorList>
    </citation>
    <scope>NUCLEOTIDE SEQUENCE [LARGE SCALE GENOMIC DNA]</scope>
    <source>
        <strain evidence="2 3">Berenice</strain>
    </source>
</reference>
<name>A0A7J6XMY1_TRYCR</name>
<dbReference type="VEuPathDB" id="TriTrypDB:ECC02_011409"/>
<feature type="region of interest" description="Disordered" evidence="1">
    <location>
        <begin position="65"/>
        <end position="90"/>
    </location>
</feature>
<dbReference type="Proteomes" id="UP000583944">
    <property type="component" value="Unassembled WGS sequence"/>
</dbReference>
<evidence type="ECO:0000313" key="2">
    <source>
        <dbReference type="EMBL" id="KAF5215864.1"/>
    </source>
</evidence>
<organism evidence="2 3">
    <name type="scientific">Trypanosoma cruzi</name>
    <dbReference type="NCBI Taxonomy" id="5693"/>
    <lineage>
        <taxon>Eukaryota</taxon>
        <taxon>Discoba</taxon>
        <taxon>Euglenozoa</taxon>
        <taxon>Kinetoplastea</taxon>
        <taxon>Metakinetoplastina</taxon>
        <taxon>Trypanosomatida</taxon>
        <taxon>Trypanosomatidae</taxon>
        <taxon>Trypanosoma</taxon>
        <taxon>Schizotrypanum</taxon>
    </lineage>
</organism>
<accession>A0A7J6XMY1</accession>
<proteinExistence type="predicted"/>
<protein>
    <submittedName>
        <fullName evidence="2">Uncharacterized protein</fullName>
    </submittedName>
</protein>
<dbReference type="EMBL" id="JABDHM010000263">
    <property type="protein sequence ID" value="KAF5215864.1"/>
    <property type="molecule type" value="Genomic_DNA"/>
</dbReference>
<comment type="caution">
    <text evidence="2">The sequence shown here is derived from an EMBL/GenBank/DDBJ whole genome shotgun (WGS) entry which is preliminary data.</text>
</comment>
<evidence type="ECO:0000256" key="1">
    <source>
        <dbReference type="SAM" id="MobiDB-lite"/>
    </source>
</evidence>
<sequence length="224" mass="25622">MWTTAHGVGHRCLDAAATRADVLWHNQMREVCGITVAAIKSAVWHHGICVRRRCMMNHSGRHATEVHRDGASSRPQPAGECTPTKYMDETPPNTRMPFHAAINRSEGAFWCVGVHSHIFISTVYCGEESGATATKGKQKHLLQHFTGERQEQHKPNYWLHQHNKKMHKRKENKLCTLQKSPTHDPGMKVCPPQRKNKTHADICQHLNRNTNKRLTTLFHSRAYF</sequence>
<evidence type="ECO:0000313" key="3">
    <source>
        <dbReference type="Proteomes" id="UP000583944"/>
    </source>
</evidence>
<dbReference type="AlphaFoldDB" id="A0A7J6XMY1"/>